<comment type="caution">
    <text evidence="1">The sequence shown here is derived from an EMBL/GenBank/DDBJ whole genome shotgun (WGS) entry which is preliminary data.</text>
</comment>
<dbReference type="AlphaFoldDB" id="A0A401FM01"/>
<name>A0A401FM01_9LACO</name>
<accession>A0A401FM01</accession>
<organism evidence="1 2">
    <name type="scientific">Lentilactobacillus kosonis</name>
    <dbReference type="NCBI Taxonomy" id="2810561"/>
    <lineage>
        <taxon>Bacteria</taxon>
        <taxon>Bacillati</taxon>
        <taxon>Bacillota</taxon>
        <taxon>Bacilli</taxon>
        <taxon>Lactobacillales</taxon>
        <taxon>Lactobacillaceae</taxon>
        <taxon>Lentilactobacillus</taxon>
    </lineage>
</organism>
<reference evidence="1 2" key="1">
    <citation type="submission" date="2017-11" db="EMBL/GenBank/DDBJ databases">
        <title>Draft Genome Sequence of Lactobacillus curieae NBRC 111893 isolated from Koso, a Japanese sugar-Vegetable Fermented Beverage.</title>
        <authorList>
            <person name="Chiou T.Y."/>
            <person name="Oshima K."/>
            <person name="Suda W."/>
            <person name="Hattori M."/>
            <person name="Takahashi T."/>
        </authorList>
    </citation>
    <scope>NUCLEOTIDE SEQUENCE [LARGE SCALE GENOMIC DNA]</scope>
    <source>
        <strain evidence="1 2">NBRC111893</strain>
    </source>
</reference>
<protein>
    <submittedName>
        <fullName evidence="1">Uncharacterized protein</fullName>
    </submittedName>
</protein>
<proteinExistence type="predicted"/>
<evidence type="ECO:0000313" key="1">
    <source>
        <dbReference type="EMBL" id="GAY73288.1"/>
    </source>
</evidence>
<dbReference type="Proteomes" id="UP000286974">
    <property type="component" value="Unassembled WGS sequence"/>
</dbReference>
<gene>
    <name evidence="1" type="ORF">NBRC111893_1434</name>
</gene>
<sequence length="53" mass="6013">MGRRILFAVPPMFLAYIPAKHSKYGNGIQPCRITCPFYRTGSFDNNSHQPLSL</sequence>
<dbReference type="EMBL" id="BEXA01000003">
    <property type="protein sequence ID" value="GAY73288.1"/>
    <property type="molecule type" value="Genomic_DNA"/>
</dbReference>
<evidence type="ECO:0000313" key="2">
    <source>
        <dbReference type="Proteomes" id="UP000286974"/>
    </source>
</evidence>
<keyword evidence="2" id="KW-1185">Reference proteome</keyword>